<sequence>MDTKGLLVRLEVKTGKDDAMAEDVLRSALAMGRAEAATTTWFAIRFGRSEYGIFDVFPDDAAREAHLSGPVTQALLDADGSVFAAAPLIQEFDVLADKLPATTSAESVTKALLLTFKPKAGHETQVAQFLRDAQALVEQEPKTIASFAIRVDDGHFGIFDVFPDNGARFAHLTGHVPRELAKHSLSLLGSVPDIGMLDVVDAKWADRSMGLR</sequence>
<organism evidence="1 2">
    <name type="scientific">Paraburkholderia caribensis MBA4</name>
    <dbReference type="NCBI Taxonomy" id="1323664"/>
    <lineage>
        <taxon>Bacteria</taxon>
        <taxon>Pseudomonadati</taxon>
        <taxon>Pseudomonadota</taxon>
        <taxon>Betaproteobacteria</taxon>
        <taxon>Burkholderiales</taxon>
        <taxon>Burkholderiaceae</taxon>
        <taxon>Paraburkholderia</taxon>
    </lineage>
</organism>
<protein>
    <recommendedName>
        <fullName evidence="3">Antibiotic biosynthesis monooxygenase</fullName>
    </recommendedName>
</protein>
<accession>A0A0P0RP49</accession>
<dbReference type="RefSeq" id="WP_035993680.1">
    <property type="nucleotide sequence ID" value="NZ_CP012748.1"/>
</dbReference>
<dbReference type="InterPro" id="IPR011008">
    <property type="entry name" value="Dimeric_a/b-barrel"/>
</dbReference>
<gene>
    <name evidence="1" type="ORF">K788_0004297</name>
</gene>
<dbReference type="KEGG" id="bcai:K788_0004297"/>
<reference evidence="1 2" key="1">
    <citation type="journal article" date="2014" name="Genome Announc.">
        <title>Draft Genome Sequence of the Haloacid-Degrading Burkholderia caribensis Strain MBA4.</title>
        <authorList>
            <person name="Pan Y."/>
            <person name="Kong K.F."/>
            <person name="Tsang J.S."/>
        </authorList>
    </citation>
    <scope>NUCLEOTIDE SEQUENCE [LARGE SCALE GENOMIC DNA]</scope>
    <source>
        <strain evidence="1 2">MBA4</strain>
        <plasmid evidence="2">Plasmid</plasmid>
    </source>
</reference>
<evidence type="ECO:0000313" key="2">
    <source>
        <dbReference type="Proteomes" id="UP000019146"/>
    </source>
</evidence>
<evidence type="ECO:0008006" key="3">
    <source>
        <dbReference type="Google" id="ProtNLM"/>
    </source>
</evidence>
<dbReference type="Gene3D" id="3.30.70.100">
    <property type="match status" value="2"/>
</dbReference>
<dbReference type="EMBL" id="CP012748">
    <property type="protein sequence ID" value="ALL70735.1"/>
    <property type="molecule type" value="Genomic_DNA"/>
</dbReference>
<name>A0A0P0RP49_9BURK</name>
<dbReference type="GeneID" id="69974171"/>
<proteinExistence type="predicted"/>
<keyword evidence="1" id="KW-0614">Plasmid</keyword>
<evidence type="ECO:0000313" key="1">
    <source>
        <dbReference type="EMBL" id="ALL70735.1"/>
    </source>
</evidence>
<dbReference type="SUPFAM" id="SSF54909">
    <property type="entry name" value="Dimeric alpha+beta barrel"/>
    <property type="match status" value="2"/>
</dbReference>
<dbReference type="AlphaFoldDB" id="A0A0P0RP49"/>
<dbReference type="Proteomes" id="UP000019146">
    <property type="component" value="Plasmid unnamed"/>
</dbReference>
<geneLocation type="plasmid" evidence="2"/>